<name>A0A9J7Z0V4_CYPCA</name>
<keyword evidence="4" id="KW-0964">Secreted</keyword>
<dbReference type="Ensembl" id="ENSCCRT00000201875.1">
    <property type="protein sequence ID" value="ENSCCRP00000123065.1"/>
    <property type="gene ID" value="ENSCCRG00000078306.1"/>
</dbReference>
<keyword evidence="3" id="KW-1003">Cell membrane</keyword>
<dbReference type="Proteomes" id="UP001108240">
    <property type="component" value="Unplaced"/>
</dbReference>
<dbReference type="InterPro" id="IPR045860">
    <property type="entry name" value="Snake_toxin-like_sf"/>
</dbReference>
<keyword evidence="5 9" id="KW-0732">Signal</keyword>
<dbReference type="GeneTree" id="ENSGT00940000163304"/>
<dbReference type="SMART" id="SM00134">
    <property type="entry name" value="LU"/>
    <property type="match status" value="2"/>
</dbReference>
<reference evidence="11" key="2">
    <citation type="submission" date="2025-09" db="UniProtKB">
        <authorList>
            <consortium name="Ensembl"/>
        </authorList>
    </citation>
    <scope>IDENTIFICATION</scope>
</reference>
<dbReference type="GO" id="GO:0005886">
    <property type="term" value="C:plasma membrane"/>
    <property type="evidence" value="ECO:0007669"/>
    <property type="project" value="UniProtKB-SubCell"/>
</dbReference>
<dbReference type="GO" id="GO:0005576">
    <property type="term" value="C:extracellular region"/>
    <property type="evidence" value="ECO:0007669"/>
    <property type="project" value="UniProtKB-SubCell"/>
</dbReference>
<feature type="domain" description="UPAR/Ly6" evidence="10">
    <location>
        <begin position="106"/>
        <end position="182"/>
    </location>
</feature>
<evidence type="ECO:0000256" key="8">
    <source>
        <dbReference type="SAM" id="MobiDB-lite"/>
    </source>
</evidence>
<dbReference type="SUPFAM" id="SSF57302">
    <property type="entry name" value="Snake toxin-like"/>
    <property type="match status" value="2"/>
</dbReference>
<comment type="subcellular location">
    <subcellularLocation>
        <location evidence="1">Cell membrane</location>
    </subcellularLocation>
    <subcellularLocation>
        <location evidence="2">Secreted</location>
    </subcellularLocation>
</comment>
<dbReference type="InterPro" id="IPR035076">
    <property type="entry name" value="Toxin/TOLIP"/>
</dbReference>
<dbReference type="Pfam" id="PF00087">
    <property type="entry name" value="Toxin_TOLIP"/>
    <property type="match status" value="2"/>
</dbReference>
<evidence type="ECO:0000313" key="11">
    <source>
        <dbReference type="Ensembl" id="ENSCCRP00000123065.1"/>
    </source>
</evidence>
<evidence type="ECO:0000256" key="4">
    <source>
        <dbReference type="ARBA" id="ARBA00022525"/>
    </source>
</evidence>
<feature type="chain" id="PRO_5039896806" evidence="9">
    <location>
        <begin position="20"/>
        <end position="267"/>
    </location>
</feature>
<reference evidence="11" key="1">
    <citation type="submission" date="2025-08" db="UniProtKB">
        <authorList>
            <consortium name="Ensembl"/>
        </authorList>
    </citation>
    <scope>IDENTIFICATION</scope>
</reference>
<evidence type="ECO:0000256" key="1">
    <source>
        <dbReference type="ARBA" id="ARBA00004236"/>
    </source>
</evidence>
<dbReference type="InterPro" id="IPR050918">
    <property type="entry name" value="CNF-like_PLA2_Inhibitor"/>
</dbReference>
<dbReference type="AlphaFoldDB" id="A0A9J7Z0V4"/>
<protein>
    <submittedName>
        <fullName evidence="11">Lymphocyte antigen 6 family member M7</fullName>
    </submittedName>
</protein>
<evidence type="ECO:0000256" key="5">
    <source>
        <dbReference type="ARBA" id="ARBA00022729"/>
    </source>
</evidence>
<evidence type="ECO:0000313" key="12">
    <source>
        <dbReference type="Proteomes" id="UP001108240"/>
    </source>
</evidence>
<feature type="compositionally biased region" description="Low complexity" evidence="8">
    <location>
        <begin position="182"/>
        <end position="242"/>
    </location>
</feature>
<keyword evidence="12" id="KW-1185">Reference proteome</keyword>
<feature type="signal peptide" evidence="9">
    <location>
        <begin position="1"/>
        <end position="19"/>
    </location>
</feature>
<keyword evidence="7" id="KW-0325">Glycoprotein</keyword>
<feature type="region of interest" description="Disordered" evidence="8">
    <location>
        <begin position="182"/>
        <end position="245"/>
    </location>
</feature>
<sequence length="267" mass="28063">MDLQISLFLLFILFTGVHSLSCYDCTTESGSCNQTNRCPAGFTNCFNVTTAVNSTTVNVTSCAPSVCPSGSVNISAGQVSFLCCNTDPCNLQDAPDPSNNTSSVKSCYSCDGENCSNTVNCSESEDHCFNATGAFRNYSLILKGCVSEIICNASTLITNIHGILCCNGSLCNGAQNTTRSTNGVQSTTQSTTQSSTHSTTHSSTQSSTHSTTQSTNSGQSTTNSTNGVQNTTWSTTQSTTKSPNGSQSVTQSFLFLCCSLLSFILLH</sequence>
<evidence type="ECO:0000259" key="10">
    <source>
        <dbReference type="SMART" id="SM00134"/>
    </source>
</evidence>
<evidence type="ECO:0000256" key="9">
    <source>
        <dbReference type="SAM" id="SignalP"/>
    </source>
</evidence>
<organism evidence="11 12">
    <name type="scientific">Cyprinus carpio carpio</name>
    <dbReference type="NCBI Taxonomy" id="630221"/>
    <lineage>
        <taxon>Eukaryota</taxon>
        <taxon>Metazoa</taxon>
        <taxon>Chordata</taxon>
        <taxon>Craniata</taxon>
        <taxon>Vertebrata</taxon>
        <taxon>Euteleostomi</taxon>
        <taxon>Actinopterygii</taxon>
        <taxon>Neopterygii</taxon>
        <taxon>Teleostei</taxon>
        <taxon>Ostariophysi</taxon>
        <taxon>Cypriniformes</taxon>
        <taxon>Cyprinidae</taxon>
        <taxon>Cyprininae</taxon>
        <taxon>Cyprinus</taxon>
    </lineage>
</organism>
<dbReference type="PANTHER" id="PTHR20914">
    <property type="entry name" value="LY6/PLAUR DOMAIN-CONTAINING PROTEIN 8"/>
    <property type="match status" value="1"/>
</dbReference>
<evidence type="ECO:0000256" key="2">
    <source>
        <dbReference type="ARBA" id="ARBA00004613"/>
    </source>
</evidence>
<dbReference type="PANTHER" id="PTHR20914:SF24">
    <property type="entry name" value="LYMPHOCYTE ANTIGEN 6 FAMILY MEMBER M2-RELATED"/>
    <property type="match status" value="1"/>
</dbReference>
<dbReference type="GO" id="GO:0098552">
    <property type="term" value="C:side of membrane"/>
    <property type="evidence" value="ECO:0007669"/>
    <property type="project" value="UniProtKB-KW"/>
</dbReference>
<accession>A0A9J7Z0V4</accession>
<dbReference type="OMA" id="SAHRCAN"/>
<dbReference type="InterPro" id="IPR016054">
    <property type="entry name" value="LY6_UPA_recep-like"/>
</dbReference>
<evidence type="ECO:0000256" key="7">
    <source>
        <dbReference type="ARBA" id="ARBA00023180"/>
    </source>
</evidence>
<evidence type="ECO:0000256" key="3">
    <source>
        <dbReference type="ARBA" id="ARBA00022475"/>
    </source>
</evidence>
<keyword evidence="6" id="KW-0472">Membrane</keyword>
<feature type="domain" description="UPAR/Ly6" evidence="10">
    <location>
        <begin position="20"/>
        <end position="100"/>
    </location>
</feature>
<proteinExistence type="predicted"/>
<evidence type="ECO:0000256" key="6">
    <source>
        <dbReference type="ARBA" id="ARBA00023136"/>
    </source>
</evidence>
<dbReference type="Gene3D" id="2.10.60.10">
    <property type="entry name" value="CD59"/>
    <property type="match status" value="2"/>
</dbReference>